<reference evidence="2 3" key="1">
    <citation type="journal article" date="2016" name="Front. Microbiol.">
        <title>Genome and transcriptome sequences reveal the specific parasitism of the nematophagous Purpureocillium lilacinum 36-1.</title>
        <authorList>
            <person name="Xie J."/>
            <person name="Li S."/>
            <person name="Mo C."/>
            <person name="Xiao X."/>
            <person name="Peng D."/>
            <person name="Wang G."/>
            <person name="Xiao Y."/>
        </authorList>
    </citation>
    <scope>NUCLEOTIDE SEQUENCE [LARGE SCALE GENOMIC DNA]</scope>
    <source>
        <strain evidence="2 3">36-1</strain>
    </source>
</reference>
<dbReference type="EMBL" id="LCWV01000002">
    <property type="protein sequence ID" value="PWI75742.1"/>
    <property type="molecule type" value="Genomic_DNA"/>
</dbReference>
<gene>
    <name evidence="2" type="ORF">PCL_06400</name>
</gene>
<accession>A0A2U3EMP0</accession>
<proteinExistence type="predicted"/>
<dbReference type="Proteomes" id="UP000245956">
    <property type="component" value="Unassembled WGS sequence"/>
</dbReference>
<evidence type="ECO:0000256" key="1">
    <source>
        <dbReference type="SAM" id="MobiDB-lite"/>
    </source>
</evidence>
<feature type="compositionally biased region" description="Basic residues" evidence="1">
    <location>
        <begin position="105"/>
        <end position="116"/>
    </location>
</feature>
<protein>
    <submittedName>
        <fullName evidence="2">Uncharacterized protein</fullName>
    </submittedName>
</protein>
<feature type="region of interest" description="Disordered" evidence="1">
    <location>
        <begin position="65"/>
        <end position="193"/>
    </location>
</feature>
<sequence>MYEYKYCPERTLVGGLDPWNSRRQALPLAITRPQGNEACEASHAALIDLCLNDHDNRHGCPALTQRWEQSDGHPGQSVSPSLTDRLPTRASCEKSLRPRSPTVFARRRPHLLRRKAPSTLYASNRASQNSHRLDSRAGTDANRLLRRRDGEDCAQDSSFGASEPFGSSQACNGDVHTTPAGRRGRPRADATDNQCHATSVPFRGFGGLAPGRLVHREAELLPTCISTTARDWAVTRWSRMTARQPDAIVFRHDKTCRPCQEAPRRAVQSCTCRECRLISRLGVKACSQTRQLAKAAPASLDACPAGRNLTRRYDILHLPGAASHRCQRRITSRVVGIAQRIATSFSQEEAAMYGTALWPVPAFETASNDVHDVKAMCRDISSLRDAFAGSTPAGPACCSPCRLEPHEGPREKAPSVGLTARSPPVRRHRRRLAQAHVRVRDAILIARLLGVGRVPPKSTKAVSRYQEALDMLHDLGPAGLWCWRKSELPICPGPPALDCVERALRSQLWEPEAQAVMVVAPVTSESRGPGS</sequence>
<evidence type="ECO:0000313" key="2">
    <source>
        <dbReference type="EMBL" id="PWI75742.1"/>
    </source>
</evidence>
<dbReference type="AlphaFoldDB" id="A0A2U3EMP0"/>
<name>A0A2U3EMP0_PURLI</name>
<feature type="compositionally biased region" description="Polar residues" evidence="1">
    <location>
        <begin position="120"/>
        <end position="130"/>
    </location>
</feature>
<comment type="caution">
    <text evidence="2">The sequence shown here is derived from an EMBL/GenBank/DDBJ whole genome shotgun (WGS) entry which is preliminary data.</text>
</comment>
<feature type="compositionally biased region" description="Polar residues" evidence="1">
    <location>
        <begin position="155"/>
        <end position="171"/>
    </location>
</feature>
<organism evidence="2 3">
    <name type="scientific">Purpureocillium lilacinum</name>
    <name type="common">Paecilomyces lilacinus</name>
    <dbReference type="NCBI Taxonomy" id="33203"/>
    <lineage>
        <taxon>Eukaryota</taxon>
        <taxon>Fungi</taxon>
        <taxon>Dikarya</taxon>
        <taxon>Ascomycota</taxon>
        <taxon>Pezizomycotina</taxon>
        <taxon>Sordariomycetes</taxon>
        <taxon>Hypocreomycetidae</taxon>
        <taxon>Hypocreales</taxon>
        <taxon>Ophiocordycipitaceae</taxon>
        <taxon>Purpureocillium</taxon>
    </lineage>
</organism>
<evidence type="ECO:0000313" key="3">
    <source>
        <dbReference type="Proteomes" id="UP000245956"/>
    </source>
</evidence>